<dbReference type="Proteomes" id="UP001055879">
    <property type="component" value="Linkage Group LG06"/>
</dbReference>
<sequence length="217" mass="23568">MARTNKYSSLNFNDIYEKKINTTNKFSRSSSSSTSISSTTPSTNKTVLSNSRIHGNMLVLTRPSPKPIVPPRQPSPPPPRPATQPPPDRSPVRSDSISLRPLGRTGLAPSLSHTTFPVVQSKDPSVSLKTNRFVPPHLRPGFHGREEKPEPEIQKQSGFGVRLNVRQGLLASPVYNGEEGRPKSGGGYERVRGGFEGNSVAMNRPRSSGSARPYSSG</sequence>
<organism evidence="1 2">
    <name type="scientific">Arctium lappa</name>
    <name type="common">Greater burdock</name>
    <name type="synonym">Lappa major</name>
    <dbReference type="NCBI Taxonomy" id="4217"/>
    <lineage>
        <taxon>Eukaryota</taxon>
        <taxon>Viridiplantae</taxon>
        <taxon>Streptophyta</taxon>
        <taxon>Embryophyta</taxon>
        <taxon>Tracheophyta</taxon>
        <taxon>Spermatophyta</taxon>
        <taxon>Magnoliopsida</taxon>
        <taxon>eudicotyledons</taxon>
        <taxon>Gunneridae</taxon>
        <taxon>Pentapetalae</taxon>
        <taxon>asterids</taxon>
        <taxon>campanulids</taxon>
        <taxon>Asterales</taxon>
        <taxon>Asteraceae</taxon>
        <taxon>Carduoideae</taxon>
        <taxon>Cardueae</taxon>
        <taxon>Arctiinae</taxon>
        <taxon>Arctium</taxon>
    </lineage>
</organism>
<evidence type="ECO:0000313" key="2">
    <source>
        <dbReference type="Proteomes" id="UP001055879"/>
    </source>
</evidence>
<proteinExistence type="predicted"/>
<name>A0ACB9BC67_ARCLA</name>
<reference evidence="1 2" key="2">
    <citation type="journal article" date="2022" name="Mol. Ecol. Resour.">
        <title>The genomes of chicory, endive, great burdock and yacon provide insights into Asteraceae paleo-polyploidization history and plant inulin production.</title>
        <authorList>
            <person name="Fan W."/>
            <person name="Wang S."/>
            <person name="Wang H."/>
            <person name="Wang A."/>
            <person name="Jiang F."/>
            <person name="Liu H."/>
            <person name="Zhao H."/>
            <person name="Xu D."/>
            <person name="Zhang Y."/>
        </authorList>
    </citation>
    <scope>NUCLEOTIDE SEQUENCE [LARGE SCALE GENOMIC DNA]</scope>
    <source>
        <strain evidence="2">cv. Niubang</strain>
    </source>
</reference>
<keyword evidence="2" id="KW-1185">Reference proteome</keyword>
<comment type="caution">
    <text evidence="1">The sequence shown here is derived from an EMBL/GenBank/DDBJ whole genome shotgun (WGS) entry which is preliminary data.</text>
</comment>
<gene>
    <name evidence="1" type="ORF">L6452_20715</name>
</gene>
<reference evidence="2" key="1">
    <citation type="journal article" date="2022" name="Mol. Ecol. Resour.">
        <title>The genomes of chicory, endive, great burdock and yacon provide insights into Asteraceae palaeo-polyploidization history and plant inulin production.</title>
        <authorList>
            <person name="Fan W."/>
            <person name="Wang S."/>
            <person name="Wang H."/>
            <person name="Wang A."/>
            <person name="Jiang F."/>
            <person name="Liu H."/>
            <person name="Zhao H."/>
            <person name="Xu D."/>
            <person name="Zhang Y."/>
        </authorList>
    </citation>
    <scope>NUCLEOTIDE SEQUENCE [LARGE SCALE GENOMIC DNA]</scope>
    <source>
        <strain evidence="2">cv. Niubang</strain>
    </source>
</reference>
<accession>A0ACB9BC67</accession>
<evidence type="ECO:0000313" key="1">
    <source>
        <dbReference type="EMBL" id="KAI3719810.1"/>
    </source>
</evidence>
<dbReference type="EMBL" id="CM042052">
    <property type="protein sequence ID" value="KAI3719810.1"/>
    <property type="molecule type" value="Genomic_DNA"/>
</dbReference>
<protein>
    <submittedName>
        <fullName evidence="1">Uncharacterized protein</fullName>
    </submittedName>
</protein>